<sequence length="307" mass="33712">MFLTLRLVAAALLFPPSTLAARSYNYTENVLTHPPNETRSITFKPFPDDPDLKNSEWTWRVNITDTPTPGQQINYPFFFSDNTPLEARGLVVTWDLVWPKGGVLSETLSQNAPTICASMPFTLTFLPKVTNLWPEENTDSPDCAPVLGQACVDTILANGKVHKGPERSCSLATPWDKLPECKDKFKYIYDKDRSGWGGTISGGIDSLESGESFASYANTYDGKDTSIYEAAVNMLQIVLLHSLPPSPAFQNMTQREPFLACMRVKTDKLPVEEEGDGGRNAAPGGTRIDWLVACSTLGLAIIMALGL</sequence>
<reference evidence="2" key="1">
    <citation type="journal article" date="2023" name="Mol. Phylogenet. Evol.">
        <title>Genome-scale phylogeny and comparative genomics of the fungal order Sordariales.</title>
        <authorList>
            <person name="Hensen N."/>
            <person name="Bonometti L."/>
            <person name="Westerberg I."/>
            <person name="Brannstrom I.O."/>
            <person name="Guillou S."/>
            <person name="Cros-Aarteil S."/>
            <person name="Calhoun S."/>
            <person name="Haridas S."/>
            <person name="Kuo A."/>
            <person name="Mondo S."/>
            <person name="Pangilinan J."/>
            <person name="Riley R."/>
            <person name="LaButti K."/>
            <person name="Andreopoulos B."/>
            <person name="Lipzen A."/>
            <person name="Chen C."/>
            <person name="Yan M."/>
            <person name="Daum C."/>
            <person name="Ng V."/>
            <person name="Clum A."/>
            <person name="Steindorff A."/>
            <person name="Ohm R.A."/>
            <person name="Martin F."/>
            <person name="Silar P."/>
            <person name="Natvig D.O."/>
            <person name="Lalanne C."/>
            <person name="Gautier V."/>
            <person name="Ament-Velasquez S.L."/>
            <person name="Kruys A."/>
            <person name="Hutchinson M.I."/>
            <person name="Powell A.J."/>
            <person name="Barry K."/>
            <person name="Miller A.N."/>
            <person name="Grigoriev I.V."/>
            <person name="Debuchy R."/>
            <person name="Gladieux P."/>
            <person name="Hiltunen Thoren M."/>
            <person name="Johannesson H."/>
        </authorList>
    </citation>
    <scope>NUCLEOTIDE SEQUENCE</scope>
    <source>
        <strain evidence="2">PSN293</strain>
    </source>
</reference>
<evidence type="ECO:0000313" key="2">
    <source>
        <dbReference type="EMBL" id="KAK4210085.1"/>
    </source>
</evidence>
<accession>A0AAN7B6N6</accession>
<name>A0AAN7B6N6_9PEZI</name>
<evidence type="ECO:0000313" key="3">
    <source>
        <dbReference type="Proteomes" id="UP001301769"/>
    </source>
</evidence>
<dbReference type="Proteomes" id="UP001301769">
    <property type="component" value="Unassembled WGS sequence"/>
</dbReference>
<keyword evidence="1" id="KW-0732">Signal</keyword>
<organism evidence="2 3">
    <name type="scientific">Rhypophila decipiens</name>
    <dbReference type="NCBI Taxonomy" id="261697"/>
    <lineage>
        <taxon>Eukaryota</taxon>
        <taxon>Fungi</taxon>
        <taxon>Dikarya</taxon>
        <taxon>Ascomycota</taxon>
        <taxon>Pezizomycotina</taxon>
        <taxon>Sordariomycetes</taxon>
        <taxon>Sordariomycetidae</taxon>
        <taxon>Sordariales</taxon>
        <taxon>Naviculisporaceae</taxon>
        <taxon>Rhypophila</taxon>
    </lineage>
</organism>
<evidence type="ECO:0000256" key="1">
    <source>
        <dbReference type="SAM" id="SignalP"/>
    </source>
</evidence>
<comment type="caution">
    <text evidence="2">The sequence shown here is derived from an EMBL/GenBank/DDBJ whole genome shotgun (WGS) entry which is preliminary data.</text>
</comment>
<reference evidence="2" key="2">
    <citation type="submission" date="2023-05" db="EMBL/GenBank/DDBJ databases">
        <authorList>
            <consortium name="Lawrence Berkeley National Laboratory"/>
            <person name="Steindorff A."/>
            <person name="Hensen N."/>
            <person name="Bonometti L."/>
            <person name="Westerberg I."/>
            <person name="Brannstrom I.O."/>
            <person name="Guillou S."/>
            <person name="Cros-Aarteil S."/>
            <person name="Calhoun S."/>
            <person name="Haridas S."/>
            <person name="Kuo A."/>
            <person name="Mondo S."/>
            <person name="Pangilinan J."/>
            <person name="Riley R."/>
            <person name="Labutti K."/>
            <person name="Andreopoulos B."/>
            <person name="Lipzen A."/>
            <person name="Chen C."/>
            <person name="Yanf M."/>
            <person name="Daum C."/>
            <person name="Ng V."/>
            <person name="Clum A."/>
            <person name="Ohm R."/>
            <person name="Martin F."/>
            <person name="Silar P."/>
            <person name="Natvig D."/>
            <person name="Lalanne C."/>
            <person name="Gautier V."/>
            <person name="Ament-Velasquez S.L."/>
            <person name="Kruys A."/>
            <person name="Hutchinson M.I."/>
            <person name="Powell A.J."/>
            <person name="Barry K."/>
            <person name="Miller A.N."/>
            <person name="Grigoriev I.V."/>
            <person name="Debuchy R."/>
            <person name="Gladieux P."/>
            <person name="Thoren M.H."/>
            <person name="Johannesson H."/>
        </authorList>
    </citation>
    <scope>NUCLEOTIDE SEQUENCE</scope>
    <source>
        <strain evidence="2">PSN293</strain>
    </source>
</reference>
<feature type="signal peptide" evidence="1">
    <location>
        <begin position="1"/>
        <end position="20"/>
    </location>
</feature>
<dbReference type="EMBL" id="MU858185">
    <property type="protein sequence ID" value="KAK4210085.1"/>
    <property type="molecule type" value="Genomic_DNA"/>
</dbReference>
<protein>
    <submittedName>
        <fullName evidence="2">Uncharacterized protein</fullName>
    </submittedName>
</protein>
<gene>
    <name evidence="2" type="ORF">QBC37DRAFT_403761</name>
</gene>
<feature type="chain" id="PRO_5042810284" evidence="1">
    <location>
        <begin position="21"/>
        <end position="307"/>
    </location>
</feature>
<keyword evidence="3" id="KW-1185">Reference proteome</keyword>
<dbReference type="AlphaFoldDB" id="A0AAN7B6N6"/>
<proteinExistence type="predicted"/>